<evidence type="ECO:0000256" key="4">
    <source>
        <dbReference type="ARBA" id="ARBA00022989"/>
    </source>
</evidence>
<dbReference type="AlphaFoldDB" id="A0A096CJT6"/>
<proteinExistence type="predicted"/>
<name>A0A096CJT6_9BACT</name>
<evidence type="ECO:0000256" key="3">
    <source>
        <dbReference type="ARBA" id="ARBA00022692"/>
    </source>
</evidence>
<comment type="caution">
    <text evidence="8">The sequence shown here is derived from an EMBL/GenBank/DDBJ whole genome shotgun (WGS) entry which is preliminary data.</text>
</comment>
<evidence type="ECO:0000256" key="5">
    <source>
        <dbReference type="ARBA" id="ARBA00023136"/>
    </source>
</evidence>
<evidence type="ECO:0000259" key="7">
    <source>
        <dbReference type="Pfam" id="PF09335"/>
    </source>
</evidence>
<keyword evidence="3 6" id="KW-0812">Transmembrane</keyword>
<keyword evidence="4 6" id="KW-1133">Transmembrane helix</keyword>
<reference evidence="8 9" key="1">
    <citation type="submission" date="2014-07" db="EMBL/GenBank/DDBJ databases">
        <authorList>
            <person name="McCorrison J."/>
            <person name="Sanka R."/>
            <person name="Torralba M."/>
            <person name="Gillis M."/>
            <person name="Haft D.H."/>
            <person name="Methe B."/>
            <person name="Sutton G."/>
            <person name="Nelson K.E."/>
        </authorList>
    </citation>
    <scope>NUCLEOTIDE SEQUENCE [LARGE SCALE GENOMIC DNA]</scope>
    <source>
        <strain evidence="8 9">DNF00882</strain>
    </source>
</reference>
<dbReference type="Pfam" id="PF09335">
    <property type="entry name" value="VTT_dom"/>
    <property type="match status" value="1"/>
</dbReference>
<evidence type="ECO:0000313" key="8">
    <source>
        <dbReference type="EMBL" id="KGF45599.1"/>
    </source>
</evidence>
<feature type="transmembrane region" description="Helical" evidence="6">
    <location>
        <begin position="12"/>
        <end position="29"/>
    </location>
</feature>
<dbReference type="InterPro" id="IPR051311">
    <property type="entry name" value="DedA_domain"/>
</dbReference>
<dbReference type="GeneID" id="91082976"/>
<protein>
    <submittedName>
        <fullName evidence="8">Membrane protein</fullName>
    </submittedName>
</protein>
<keyword evidence="5 6" id="KW-0472">Membrane</keyword>
<evidence type="ECO:0000256" key="2">
    <source>
        <dbReference type="ARBA" id="ARBA00022475"/>
    </source>
</evidence>
<dbReference type="PANTHER" id="PTHR42709:SF6">
    <property type="entry name" value="UNDECAPRENYL PHOSPHATE TRANSPORTER A"/>
    <property type="match status" value="1"/>
</dbReference>
<feature type="domain" description="VTT" evidence="7">
    <location>
        <begin position="41"/>
        <end position="160"/>
    </location>
</feature>
<feature type="transmembrane region" description="Helical" evidence="6">
    <location>
        <begin position="140"/>
        <end position="161"/>
    </location>
</feature>
<dbReference type="PANTHER" id="PTHR42709">
    <property type="entry name" value="ALKALINE PHOSPHATASE LIKE PROTEIN"/>
    <property type="match status" value="1"/>
</dbReference>
<sequence length="211" mass="23784">MTWFSSLLDTLNYWTIFLGMYIEGTVIPFPSELIVSPAAYHAAAGHLNIFWVIIIATLGAVTGSTTNYVAAYYLGRPIIYRFANSKFGHFCLLNEEKVKAAEKYFYDHGVIATLTGRLIPGIRQIISIPAGLAKMTFWKFLLYTTLGSGLWNCVLATLGWYLHSIVPESQLTAKIEEYNAYIKYVILAIVAIAILYFVAKHFIKKHKQEKA</sequence>
<feature type="transmembrane region" description="Helical" evidence="6">
    <location>
        <begin position="181"/>
        <end position="199"/>
    </location>
</feature>
<dbReference type="GO" id="GO:0005886">
    <property type="term" value="C:plasma membrane"/>
    <property type="evidence" value="ECO:0007669"/>
    <property type="project" value="UniProtKB-SubCell"/>
</dbReference>
<dbReference type="RefSeq" id="WP_004356699.1">
    <property type="nucleotide sequence ID" value="NZ_JRNR01000183.1"/>
</dbReference>
<accession>A0A096CJT6</accession>
<organism evidence="8 9">
    <name type="scientific">Prevotella disiens DNF00882</name>
    <dbReference type="NCBI Taxonomy" id="1401075"/>
    <lineage>
        <taxon>Bacteria</taxon>
        <taxon>Pseudomonadati</taxon>
        <taxon>Bacteroidota</taxon>
        <taxon>Bacteroidia</taxon>
        <taxon>Bacteroidales</taxon>
        <taxon>Prevotellaceae</taxon>
        <taxon>Prevotella</taxon>
    </lineage>
</organism>
<dbReference type="InterPro" id="IPR032816">
    <property type="entry name" value="VTT_dom"/>
</dbReference>
<evidence type="ECO:0000256" key="1">
    <source>
        <dbReference type="ARBA" id="ARBA00004651"/>
    </source>
</evidence>
<evidence type="ECO:0000256" key="6">
    <source>
        <dbReference type="SAM" id="Phobius"/>
    </source>
</evidence>
<keyword evidence="2" id="KW-1003">Cell membrane</keyword>
<dbReference type="Proteomes" id="UP000029538">
    <property type="component" value="Unassembled WGS sequence"/>
</dbReference>
<dbReference type="EMBL" id="JRNR01000183">
    <property type="protein sequence ID" value="KGF45599.1"/>
    <property type="molecule type" value="Genomic_DNA"/>
</dbReference>
<comment type="subcellular location">
    <subcellularLocation>
        <location evidence="1">Cell membrane</location>
        <topology evidence="1">Multi-pass membrane protein</topology>
    </subcellularLocation>
</comment>
<feature type="transmembrane region" description="Helical" evidence="6">
    <location>
        <begin position="49"/>
        <end position="74"/>
    </location>
</feature>
<evidence type="ECO:0000313" key="9">
    <source>
        <dbReference type="Proteomes" id="UP000029538"/>
    </source>
</evidence>
<gene>
    <name evidence="8" type="ORF">HMPREF0654_12170</name>
</gene>